<evidence type="ECO:0000313" key="2">
    <source>
        <dbReference type="Proteomes" id="UP001501612"/>
    </source>
</evidence>
<dbReference type="Proteomes" id="UP001501612">
    <property type="component" value="Unassembled WGS sequence"/>
</dbReference>
<name>A0ABP5ABC6_9ACTN</name>
<reference evidence="2" key="1">
    <citation type="journal article" date="2019" name="Int. J. Syst. Evol. Microbiol.">
        <title>The Global Catalogue of Microorganisms (GCM) 10K type strain sequencing project: providing services to taxonomists for standard genome sequencing and annotation.</title>
        <authorList>
            <consortium name="The Broad Institute Genomics Platform"/>
            <consortium name="The Broad Institute Genome Sequencing Center for Infectious Disease"/>
            <person name="Wu L."/>
            <person name="Ma J."/>
        </authorList>
    </citation>
    <scope>NUCLEOTIDE SEQUENCE [LARGE SCALE GENOMIC DNA]</scope>
    <source>
        <strain evidence="2">JCM 14046</strain>
    </source>
</reference>
<accession>A0ABP5ABC6</accession>
<organism evidence="1 2">
    <name type="scientific">Nocardioides lentus</name>
    <dbReference type="NCBI Taxonomy" id="338077"/>
    <lineage>
        <taxon>Bacteria</taxon>
        <taxon>Bacillati</taxon>
        <taxon>Actinomycetota</taxon>
        <taxon>Actinomycetes</taxon>
        <taxon>Propionibacteriales</taxon>
        <taxon>Nocardioidaceae</taxon>
        <taxon>Nocardioides</taxon>
    </lineage>
</organism>
<proteinExistence type="predicted"/>
<dbReference type="EMBL" id="BAAAMY010000002">
    <property type="protein sequence ID" value="GAA1909323.1"/>
    <property type="molecule type" value="Genomic_DNA"/>
</dbReference>
<gene>
    <name evidence="1" type="ORF">GCM10009737_08200</name>
</gene>
<protein>
    <submittedName>
        <fullName evidence="1">Large terminase</fullName>
    </submittedName>
</protein>
<keyword evidence="2" id="KW-1185">Reference proteome</keyword>
<dbReference type="RefSeq" id="WP_344004131.1">
    <property type="nucleotide sequence ID" value="NZ_BAAAMY010000002.1"/>
</dbReference>
<comment type="caution">
    <text evidence="1">The sequence shown here is derived from an EMBL/GenBank/DDBJ whole genome shotgun (WGS) entry which is preliminary data.</text>
</comment>
<sequence>MATLIVPKLDEKPWPTLGGQVCDFIEERAIFGPGDLKGQPARLSPEKRAIVYRAYEVYPPGHPLAGRRRFKRVGWSVRKGLAKTEVLAWIAYVELHPEAPVRGDGFDAWGEPVGRPVDSPYIPLLAYTKDQTEELAYGALYTVVTEGPDADLFDPGLDRIIRLDDRGRADGKAVPLAGSPNAADGARTTFQGFDEPHRLYLPRLREAHDTMDANLPKRPAADGWSLYVGTAGQPGQNSIAEDLHHEAQSIARGEVADPRIFYIHRDAGQCHRGDKENGHNLTTMAGRIAAITEATGPEGEYGQGQFADIAEKWDRPRADHSYLERVWLNLWTQSARQAFDALRIPTLTVAGTIAPGSLVTAGFDGARYKDSTAIVVTEVTTGLQMLWALWERPPDLGDDDEWEVPENEVTASVNALMSTFEVWRFNGDPPHWTEPLGSWAGRYACVEEWPTYRRQAMAYAVRDYYEAMTSGAVTYATDPRPALDSPIERETLQEALARHIAAAGRVDTNLYDDDGNRLWILNKLHETRKFDACMAAILSWQARLEALKKGAKKTPRRSRRVRRVGS</sequence>
<evidence type="ECO:0000313" key="1">
    <source>
        <dbReference type="EMBL" id="GAA1909323.1"/>
    </source>
</evidence>